<dbReference type="KEGG" id="pno:SNOG_14803"/>
<dbReference type="AlphaFoldDB" id="A0A7U2NQ15"/>
<proteinExistence type="predicted"/>
<gene>
    <name evidence="1" type="ORF">JI435_148030</name>
</gene>
<sequence length="37" mass="3936">MASQASGNAPWRSVCHGKDNAVILGFVARGKTQWMCG</sequence>
<dbReference type="EMBL" id="CP069042">
    <property type="protein sequence ID" value="QRD06240.1"/>
    <property type="molecule type" value="Genomic_DNA"/>
</dbReference>
<evidence type="ECO:0000313" key="2">
    <source>
        <dbReference type="Proteomes" id="UP000663193"/>
    </source>
</evidence>
<protein>
    <submittedName>
        <fullName evidence="1">Uncharacterized protein</fullName>
    </submittedName>
</protein>
<organism evidence="1 2">
    <name type="scientific">Phaeosphaeria nodorum (strain SN15 / ATCC MYA-4574 / FGSC 10173)</name>
    <name type="common">Glume blotch fungus</name>
    <name type="synonym">Parastagonospora nodorum</name>
    <dbReference type="NCBI Taxonomy" id="321614"/>
    <lineage>
        <taxon>Eukaryota</taxon>
        <taxon>Fungi</taxon>
        <taxon>Dikarya</taxon>
        <taxon>Ascomycota</taxon>
        <taxon>Pezizomycotina</taxon>
        <taxon>Dothideomycetes</taxon>
        <taxon>Pleosporomycetidae</taxon>
        <taxon>Pleosporales</taxon>
        <taxon>Pleosporineae</taxon>
        <taxon>Phaeosphaeriaceae</taxon>
        <taxon>Parastagonospora</taxon>
    </lineage>
</organism>
<evidence type="ECO:0000313" key="1">
    <source>
        <dbReference type="EMBL" id="QRD06240.1"/>
    </source>
</evidence>
<dbReference type="Proteomes" id="UP000663193">
    <property type="component" value="Chromosome 20"/>
</dbReference>
<dbReference type="VEuPathDB" id="FungiDB:JI435_148030"/>
<name>A0A7U2NQ15_PHANO</name>
<keyword evidence="2" id="KW-1185">Reference proteome</keyword>
<accession>A0A7U2NQ15</accession>
<reference evidence="2" key="1">
    <citation type="journal article" date="2021" name="BMC Genomics">
        <title>Chromosome-level genome assembly and manually-curated proteome of model necrotroph Parastagonospora nodorum Sn15 reveals a genome-wide trove of candidate effector homologs, and redundancy of virulence-related functions within an accessory chromosome.</title>
        <authorList>
            <person name="Bertazzoni S."/>
            <person name="Jones D.A.B."/>
            <person name="Phan H.T."/>
            <person name="Tan K.-C."/>
            <person name="Hane J.K."/>
        </authorList>
    </citation>
    <scope>NUCLEOTIDE SEQUENCE [LARGE SCALE GENOMIC DNA]</scope>
    <source>
        <strain evidence="2">SN15 / ATCC MYA-4574 / FGSC 10173)</strain>
    </source>
</reference>
<dbReference type="RefSeq" id="XP_001804980.1">
    <property type="nucleotide sequence ID" value="XM_001804928.1"/>
</dbReference>